<dbReference type="KEGG" id="npi:G7071_10300"/>
<organism evidence="4 5">
    <name type="scientific">Nocardioides piscis</name>
    <dbReference type="NCBI Taxonomy" id="2714938"/>
    <lineage>
        <taxon>Bacteria</taxon>
        <taxon>Bacillati</taxon>
        <taxon>Actinomycetota</taxon>
        <taxon>Actinomycetes</taxon>
        <taxon>Propionibacteriales</taxon>
        <taxon>Nocardioidaceae</taxon>
        <taxon>Nocardioides</taxon>
    </lineage>
</organism>
<proteinExistence type="predicted"/>
<evidence type="ECO:0000313" key="4">
    <source>
        <dbReference type="EMBL" id="QIK75770.1"/>
    </source>
</evidence>
<protein>
    <submittedName>
        <fullName evidence="4">M23 family metallopeptidase</fullName>
    </submittedName>
</protein>
<dbReference type="GO" id="GO:0004222">
    <property type="term" value="F:metalloendopeptidase activity"/>
    <property type="evidence" value="ECO:0007669"/>
    <property type="project" value="TreeGrafter"/>
</dbReference>
<accession>A0A6G7YG66</accession>
<dbReference type="AlphaFoldDB" id="A0A6G7YG66"/>
<feature type="coiled-coil region" evidence="1">
    <location>
        <begin position="115"/>
        <end position="149"/>
    </location>
</feature>
<evidence type="ECO:0000313" key="5">
    <source>
        <dbReference type="Proteomes" id="UP000502035"/>
    </source>
</evidence>
<evidence type="ECO:0000256" key="1">
    <source>
        <dbReference type="SAM" id="Coils"/>
    </source>
</evidence>
<dbReference type="SUPFAM" id="SSF51261">
    <property type="entry name" value="Duplicated hybrid motif"/>
    <property type="match status" value="1"/>
</dbReference>
<reference evidence="4 5" key="1">
    <citation type="submission" date="2020-03" db="EMBL/GenBank/DDBJ databases">
        <title>Nocardioides sp. nov., isolated from fish.</title>
        <authorList>
            <person name="Hyun D.-W."/>
            <person name="Bae J.-W."/>
        </authorList>
    </citation>
    <scope>NUCLEOTIDE SEQUENCE [LARGE SCALE GENOMIC DNA]</scope>
    <source>
        <strain evidence="4 5">HDW12A</strain>
    </source>
</reference>
<feature type="region of interest" description="Disordered" evidence="2">
    <location>
        <begin position="1"/>
        <end position="41"/>
    </location>
</feature>
<evidence type="ECO:0000259" key="3">
    <source>
        <dbReference type="Pfam" id="PF01551"/>
    </source>
</evidence>
<keyword evidence="1" id="KW-0175">Coiled coil</keyword>
<dbReference type="FunFam" id="2.70.70.10:FF:000013">
    <property type="entry name" value="Peptidase family M23"/>
    <property type="match status" value="1"/>
</dbReference>
<dbReference type="InterPro" id="IPR016047">
    <property type="entry name" value="M23ase_b-sheet_dom"/>
</dbReference>
<dbReference type="InterPro" id="IPR011055">
    <property type="entry name" value="Dup_hybrid_motif"/>
</dbReference>
<feature type="domain" description="M23ase beta-sheet core" evidence="3">
    <location>
        <begin position="178"/>
        <end position="273"/>
    </location>
</feature>
<dbReference type="Gene3D" id="2.70.70.10">
    <property type="entry name" value="Glucose Permease (Domain IIA)"/>
    <property type="match status" value="1"/>
</dbReference>
<gene>
    <name evidence="4" type="ORF">G7071_10300</name>
</gene>
<dbReference type="PANTHER" id="PTHR21666">
    <property type="entry name" value="PEPTIDASE-RELATED"/>
    <property type="match status" value="1"/>
</dbReference>
<dbReference type="RefSeq" id="WP_084622800.1">
    <property type="nucleotide sequence ID" value="NZ_CP049866.1"/>
</dbReference>
<sequence length="284" mass="30215">MSRHSSRAAPAQPNYEGAGKRRAVKPGRHDKDSLSKHPRRLPPANALLGALALIGAAGGALSGDLDTDPVPVRAEFATTGGSVSDAWSDDRRQPVVSRSAPRTASPLTSRALIAVKRREATMQQLEVAADRREQQIQQLQAAAEQRRREQLARQWTLPVSSYRLTGLFGQSSYLWSTVHTGLDFAAPEGTPIYSVGAGTVTEAGYAGSYGYRTIVTLADGTEIWYCHQSSISVTVGSAVSRGQVVGLVGSTGNVTGPHLHLEVRPEGGDPVDPYTALVQRGAQP</sequence>
<feature type="region of interest" description="Disordered" evidence="2">
    <location>
        <begin position="80"/>
        <end position="103"/>
    </location>
</feature>
<name>A0A6G7YG66_9ACTN</name>
<dbReference type="PANTHER" id="PTHR21666:SF270">
    <property type="entry name" value="MUREIN HYDROLASE ACTIVATOR ENVC"/>
    <property type="match status" value="1"/>
</dbReference>
<dbReference type="InterPro" id="IPR050570">
    <property type="entry name" value="Cell_wall_metabolism_enzyme"/>
</dbReference>
<dbReference type="Pfam" id="PF01551">
    <property type="entry name" value="Peptidase_M23"/>
    <property type="match status" value="1"/>
</dbReference>
<dbReference type="EMBL" id="CP049866">
    <property type="protein sequence ID" value="QIK75770.1"/>
    <property type="molecule type" value="Genomic_DNA"/>
</dbReference>
<keyword evidence="5" id="KW-1185">Reference proteome</keyword>
<evidence type="ECO:0000256" key="2">
    <source>
        <dbReference type="SAM" id="MobiDB-lite"/>
    </source>
</evidence>
<dbReference type="CDD" id="cd12797">
    <property type="entry name" value="M23_peptidase"/>
    <property type="match status" value="1"/>
</dbReference>
<dbReference type="Proteomes" id="UP000502035">
    <property type="component" value="Chromosome"/>
</dbReference>